<dbReference type="EMBL" id="MWDB01000003">
    <property type="protein sequence ID" value="OQB42382.1"/>
    <property type="molecule type" value="Genomic_DNA"/>
</dbReference>
<evidence type="ECO:0000313" key="1">
    <source>
        <dbReference type="EMBL" id="OQB42382.1"/>
    </source>
</evidence>
<gene>
    <name evidence="1" type="ORF">BWY04_00261</name>
</gene>
<reference evidence="1" key="1">
    <citation type="submission" date="2017-02" db="EMBL/GenBank/DDBJ databases">
        <title>Delving into the versatile metabolic prowess of the omnipresent phylum Bacteroidetes.</title>
        <authorList>
            <person name="Nobu M.K."/>
            <person name="Mei R."/>
            <person name="Narihiro T."/>
            <person name="Kuroda K."/>
            <person name="Liu W.-T."/>
        </authorList>
    </citation>
    <scope>NUCLEOTIDE SEQUENCE</scope>
    <source>
        <strain evidence="1">ADurb.Bin160</strain>
    </source>
</reference>
<sequence length="79" mass="8849">MTFIFHFLVSNTFLSENNVKILVSAKFSDSIRSLKTFKTPHGIIRQFTKAILIVSVVVCKGYQLGSLPFGPDRLGFGRL</sequence>
<dbReference type="AlphaFoldDB" id="A0A1V5ZQX5"/>
<protein>
    <submittedName>
        <fullName evidence="1">Uncharacterized protein</fullName>
    </submittedName>
</protein>
<comment type="caution">
    <text evidence="1">The sequence shown here is derived from an EMBL/GenBank/DDBJ whole genome shotgun (WGS) entry which is preliminary data.</text>
</comment>
<proteinExistence type="predicted"/>
<organism evidence="1">
    <name type="scientific">candidate division CPR1 bacterium ADurb.Bin160</name>
    <dbReference type="NCBI Taxonomy" id="1852826"/>
    <lineage>
        <taxon>Bacteria</taxon>
        <taxon>candidate division CPR1</taxon>
    </lineage>
</organism>
<name>A0A1V5ZQX5_9BACT</name>
<accession>A0A1V5ZQX5</accession>
<dbReference type="Proteomes" id="UP000485621">
    <property type="component" value="Unassembled WGS sequence"/>
</dbReference>